<dbReference type="InterPro" id="IPR018840">
    <property type="entry name" value="DUF2441"/>
</dbReference>
<proteinExistence type="predicted"/>
<dbReference type="Pfam" id="PF10386">
    <property type="entry name" value="DUF2441"/>
    <property type="match status" value="1"/>
</dbReference>
<dbReference type="Proteomes" id="UP000839781">
    <property type="component" value="Unassembled WGS sequence"/>
</dbReference>
<sequence>MVGTIYYTADTQRTLRPFCKIGMQNYKPEKEELANFLNQLFPKGISCHGYNYIYNPEPEMSKNDINSLSLLVGLIWELVRLAHFPDKPSRYQCLFATESVEDAMAFIKSQDYRDGTDGAPIYEVVTTASVHRGDMRLLNADCSVLELYRRAFLYWSGKTEFIDDEFPVLWEILVPLPSIIGKRVF</sequence>
<organism evidence="1">
    <name type="scientific">Salmonella diarizonae</name>
    <dbReference type="NCBI Taxonomy" id="59204"/>
    <lineage>
        <taxon>Bacteria</taxon>
        <taxon>Pseudomonadati</taxon>
        <taxon>Pseudomonadota</taxon>
        <taxon>Gammaproteobacteria</taxon>
        <taxon>Enterobacterales</taxon>
        <taxon>Enterobacteriaceae</taxon>
        <taxon>Salmonella</taxon>
    </lineage>
</organism>
<dbReference type="EMBL" id="AAIYJF010000005">
    <property type="protein sequence ID" value="ECJ4377356.1"/>
    <property type="molecule type" value="Genomic_DNA"/>
</dbReference>
<dbReference type="AlphaFoldDB" id="A0A5Y3W0Z4"/>
<accession>A0A5Y3W0Z4</accession>
<comment type="caution">
    <text evidence="1">The sequence shown here is derived from an EMBL/GenBank/DDBJ whole genome shotgun (WGS) entry which is preliminary data.</text>
</comment>
<gene>
    <name evidence="1" type="ORF">DLB95_08670</name>
</gene>
<reference evidence="1" key="1">
    <citation type="submission" date="2018-05" db="EMBL/GenBank/DDBJ databases">
        <authorList>
            <person name="Ashton P.M."/>
            <person name="Dallman T."/>
            <person name="Nair S."/>
            <person name="De Pinna E."/>
            <person name="Peters T."/>
            <person name="Grant K."/>
        </authorList>
    </citation>
    <scope>NUCLEOTIDE SEQUENCE [LARGE SCALE GENOMIC DNA]</scope>
    <source>
        <strain evidence="1">474878</strain>
    </source>
</reference>
<dbReference type="SUPFAM" id="SSF56399">
    <property type="entry name" value="ADP-ribosylation"/>
    <property type="match status" value="1"/>
</dbReference>
<protein>
    <submittedName>
        <fullName evidence="1">DUF2441 domain-containing protein</fullName>
    </submittedName>
</protein>
<name>A0A5Y3W0Z4_SALDZ</name>
<evidence type="ECO:0000313" key="1">
    <source>
        <dbReference type="EMBL" id="ECJ4377356.1"/>
    </source>
</evidence>